<dbReference type="GO" id="GO:0005840">
    <property type="term" value="C:ribosome"/>
    <property type="evidence" value="ECO:0007669"/>
    <property type="project" value="UniProtKB-KW"/>
</dbReference>
<evidence type="ECO:0000313" key="5">
    <source>
        <dbReference type="Proteomes" id="UP000471082"/>
    </source>
</evidence>
<dbReference type="GO" id="GO:1990904">
    <property type="term" value="C:ribonucleoprotein complex"/>
    <property type="evidence" value="ECO:0007669"/>
    <property type="project" value="UniProtKB-KW"/>
</dbReference>
<protein>
    <submittedName>
        <fullName evidence="4">50S ribosomal protein L4</fullName>
    </submittedName>
</protein>
<feature type="non-terminal residue" evidence="4">
    <location>
        <position position="1"/>
    </location>
</feature>
<dbReference type="Proteomes" id="UP000471082">
    <property type="component" value="Unassembled WGS sequence"/>
</dbReference>
<evidence type="ECO:0000256" key="2">
    <source>
        <dbReference type="ARBA" id="ARBA00022980"/>
    </source>
</evidence>
<accession>A0A7X5S996</accession>
<dbReference type="SUPFAM" id="SSF52166">
    <property type="entry name" value="Ribosomal protein L4"/>
    <property type="match status" value="1"/>
</dbReference>
<evidence type="ECO:0000256" key="1">
    <source>
        <dbReference type="ARBA" id="ARBA00010528"/>
    </source>
</evidence>
<dbReference type="EMBL" id="JAAGYU010000073">
    <property type="protein sequence ID" value="NEL77632.1"/>
    <property type="molecule type" value="Genomic_DNA"/>
</dbReference>
<comment type="caution">
    <text evidence="4">The sequence shown here is derived from an EMBL/GenBank/DDBJ whole genome shotgun (WGS) entry which is preliminary data.</text>
</comment>
<keyword evidence="2 4" id="KW-0689">Ribosomal protein</keyword>
<sequence length="35" mass="3705">VQVRDVQGLDPVALVGADTVVITADAVKKVEEWLA</sequence>
<dbReference type="GO" id="GO:0003735">
    <property type="term" value="F:structural constituent of ribosome"/>
    <property type="evidence" value="ECO:0007669"/>
    <property type="project" value="InterPro"/>
</dbReference>
<proteinExistence type="inferred from homology"/>
<dbReference type="GO" id="GO:0006412">
    <property type="term" value="P:translation"/>
    <property type="evidence" value="ECO:0007669"/>
    <property type="project" value="InterPro"/>
</dbReference>
<keyword evidence="3" id="KW-0687">Ribonucleoprotein</keyword>
<evidence type="ECO:0000313" key="4">
    <source>
        <dbReference type="EMBL" id="NEL77632.1"/>
    </source>
</evidence>
<organism evidence="4 5">
    <name type="scientific">Xanthomonas perforans</name>
    <dbReference type="NCBI Taxonomy" id="442694"/>
    <lineage>
        <taxon>Bacteria</taxon>
        <taxon>Pseudomonadati</taxon>
        <taxon>Pseudomonadota</taxon>
        <taxon>Gammaproteobacteria</taxon>
        <taxon>Lysobacterales</taxon>
        <taxon>Lysobacteraceae</taxon>
        <taxon>Xanthomonas</taxon>
    </lineage>
</organism>
<reference evidence="4 5" key="1">
    <citation type="submission" date="2019-11" db="EMBL/GenBank/DDBJ databases">
        <title>Genome-resolved metagenomics to study the prevalence of co-infection and intraspecific heterogeneity among plant pathogen metapopulations.</title>
        <authorList>
            <person name="Newberry E."/>
            <person name="Bhandari R."/>
            <person name="Kemble J."/>
            <person name="Sikora E."/>
            <person name="Potnis N."/>
        </authorList>
    </citation>
    <scope>NUCLEOTIDE SEQUENCE [LARGE SCALE GENOMIC DNA]</scope>
    <source>
        <strain evidence="4">Xp_Tom_Tuscaloosa_18b</strain>
    </source>
</reference>
<dbReference type="InterPro" id="IPR023574">
    <property type="entry name" value="Ribosomal_uL4_dom_sf"/>
</dbReference>
<dbReference type="AlphaFoldDB" id="A0A7X5S996"/>
<gene>
    <name evidence="4" type="primary">rplD</name>
    <name evidence="4" type="ORF">G3W61_15460</name>
</gene>
<evidence type="ECO:0000256" key="3">
    <source>
        <dbReference type="ARBA" id="ARBA00023274"/>
    </source>
</evidence>
<name>A0A7X5S996_XANPE</name>
<comment type="similarity">
    <text evidence="1">Belongs to the universal ribosomal protein uL4 family.</text>
</comment>